<name>A0A0F6H619_LEPIR</name>
<protein>
    <submittedName>
        <fullName evidence="1">Pretoxin HINT domain protein</fullName>
    </submittedName>
</protein>
<dbReference type="Proteomes" id="UP000006324">
    <property type="component" value="Unassembled WGS sequence"/>
</dbReference>
<gene>
    <name evidence="1" type="ORF">LEP1GSC104_3933</name>
</gene>
<dbReference type="SUPFAM" id="SSF51294">
    <property type="entry name" value="Hedgehog/intein (Hint) domain"/>
    <property type="match status" value="1"/>
</dbReference>
<proteinExistence type="predicted"/>
<dbReference type="InterPro" id="IPR030885">
    <property type="entry name" value="Lepto_longest"/>
</dbReference>
<dbReference type="AlphaFoldDB" id="A0A0F6H619"/>
<accession>A0A0F6H619</accession>
<dbReference type="EMBL" id="AHNQ02000038">
    <property type="protein sequence ID" value="EKO23668.1"/>
    <property type="molecule type" value="Genomic_DNA"/>
</dbReference>
<organism evidence="1 2">
    <name type="scientific">Leptospira interrogans str. UI 12621</name>
    <dbReference type="NCBI Taxonomy" id="1049937"/>
    <lineage>
        <taxon>Bacteria</taxon>
        <taxon>Pseudomonadati</taxon>
        <taxon>Spirochaetota</taxon>
        <taxon>Spirochaetia</taxon>
        <taxon>Leptospirales</taxon>
        <taxon>Leptospiraceae</taxon>
        <taxon>Leptospira</taxon>
    </lineage>
</organism>
<comment type="caution">
    <text evidence="1">The sequence shown here is derived from an EMBL/GenBank/DDBJ whole genome shotgun (WGS) entry which is preliminary data.</text>
</comment>
<dbReference type="InterPro" id="IPR036844">
    <property type="entry name" value="Hint_dom_sf"/>
</dbReference>
<evidence type="ECO:0000313" key="2">
    <source>
        <dbReference type="Proteomes" id="UP000006324"/>
    </source>
</evidence>
<evidence type="ECO:0000313" key="1">
    <source>
        <dbReference type="EMBL" id="EKO23668.1"/>
    </source>
</evidence>
<sequence>MKDLEFEVKFNDGKSATSTFGKFVTGLMGDVAQSFGFANDGSKMIDKAGVFHLDTCFVAGSKVTKLKNKNIKIYGNTNISSTSNGANLSGFNSEDYEFANIEEIRIGDVVRSWNENTNTFENKRVTETFVHEVPQLFFLELDGEEEIHTTWNHPFRRYRATQESEPNRNERQSAGYGVERGFENHSVEHSRNVALQIGA</sequence>
<reference evidence="1 2" key="1">
    <citation type="submission" date="2012-09" db="EMBL/GenBank/DDBJ databases">
        <authorList>
            <person name="Harkins D.M."/>
            <person name="Durkin A.S."/>
            <person name="Brinkac L.M."/>
            <person name="Selengut J.D."/>
            <person name="Sanka R."/>
            <person name="DePew J."/>
            <person name="Purushe J."/>
            <person name="Chanthongthip A."/>
            <person name="Lattana O."/>
            <person name="Phetsouvanh R."/>
            <person name="Newton P.N."/>
            <person name="Vinetz J.M."/>
            <person name="Sutton G.G."/>
            <person name="Nelson W.C."/>
            <person name="Fouts D.E."/>
        </authorList>
    </citation>
    <scope>NUCLEOTIDE SEQUENCE [LARGE SCALE GENOMIC DNA]</scope>
    <source>
        <strain evidence="1 2">UI 12621</strain>
    </source>
</reference>
<dbReference type="NCBIfam" id="TIGR04388">
    <property type="entry name" value="Lepto_longest"/>
    <property type="match status" value="1"/>
</dbReference>
<dbReference type="Gene3D" id="2.170.16.10">
    <property type="entry name" value="Hedgehog/Intein (Hint) domain"/>
    <property type="match status" value="1"/>
</dbReference>